<dbReference type="SUPFAM" id="SSF52172">
    <property type="entry name" value="CheY-like"/>
    <property type="match status" value="2"/>
</dbReference>
<dbReference type="InterPro" id="IPR000700">
    <property type="entry name" value="PAS-assoc_C"/>
</dbReference>
<evidence type="ECO:0000259" key="6">
    <source>
        <dbReference type="PROSITE" id="PS50110"/>
    </source>
</evidence>
<dbReference type="InterPro" id="IPR003661">
    <property type="entry name" value="HisK_dim/P_dom"/>
</dbReference>
<name>Q30YS9_OLEA2</name>
<dbReference type="Proteomes" id="UP000002710">
    <property type="component" value="Chromosome"/>
</dbReference>
<sequence length="765" mass="82296">MHHSLSLLFVTCSEELADGIVHSASECGLHPAYSLVGSAQELSRALAEESWDIILAEPHVAGMPWQQILAAVRRVHEGIPFVLVMPAPDPQAAAQAVHDGADEVLLPADWHTGAALQRLRSQAVLSRRQGARRRSRADDEKEWRALVENTMVGMFRCRPWGELVQVNPAFAAIFGYRSPQELLNAHAGKKGPHVPAAEIKELLPALRNEGLLTEYEMHAARPDGSGVWLSVNARTIRGAAGEISGIEGTVEDIGNRKSVENMIVRAKQEWEKTFDSVPDIIVLLDSDLHIRRCNMALGTLLGRHPRELVGQDSRKTLFDGGTHGPVLDSLPALSRGQSHTEELHLPALGGHFLITFSPLFTGTGSDAEPEGTVLVARDISSRKQLEAQLRQAQKMEAIGTLAGGIAHDFNNILGVMMGYTEMSMDETTEGSAMQRRLDAVLSAGRRARDLIHQILTFSRHEEPSRHPLNLVSPVKETVKLLRASLPANIAIDLRTDTVPPVNANLSQIQQVVMNLCANAAHAMRGPGGNLLLALDSTLLTAEEARPLSVPAGTYVRLRVSDTGHGIDPQILHSIFDPFFTTKKPDEGTGMGLALVHGIITAHGGTVSVSSVPGQGTDFTILLPATDGQNVSEPGGSLRHAGSGIVLVVDDEKALAGVMADMLQSMGYTPRIADSPAQALHMVSRAPQEFALVLTDQTMPDMTGTELAARLHAVRPDLPVILCTGFSEGLTREAARKAGISELLLKPVLRGDLAKALACLEFDCGL</sequence>
<dbReference type="SUPFAM" id="SSF55785">
    <property type="entry name" value="PYP-like sensor domain (PAS domain)"/>
    <property type="match status" value="2"/>
</dbReference>
<dbReference type="InterPro" id="IPR035965">
    <property type="entry name" value="PAS-like_dom_sf"/>
</dbReference>
<dbReference type="Gene3D" id="3.40.50.2300">
    <property type="match status" value="2"/>
</dbReference>
<keyword evidence="9" id="KW-0418">Kinase</keyword>
<keyword evidence="3 4" id="KW-0597">Phosphoprotein</keyword>
<dbReference type="SUPFAM" id="SSF47384">
    <property type="entry name" value="Homodimeric domain of signal transducing histidine kinase"/>
    <property type="match status" value="1"/>
</dbReference>
<dbReference type="CDD" id="cd00156">
    <property type="entry name" value="REC"/>
    <property type="match status" value="1"/>
</dbReference>
<proteinExistence type="predicted"/>
<evidence type="ECO:0000259" key="7">
    <source>
        <dbReference type="PROSITE" id="PS50112"/>
    </source>
</evidence>
<protein>
    <recommendedName>
        <fullName evidence="2">histidine kinase</fullName>
        <ecNumber evidence="2">2.7.13.3</ecNumber>
    </recommendedName>
</protein>
<dbReference type="Pfam" id="PF00512">
    <property type="entry name" value="HisKA"/>
    <property type="match status" value="1"/>
</dbReference>
<dbReference type="Pfam" id="PF00072">
    <property type="entry name" value="Response_reg"/>
    <property type="match status" value="1"/>
</dbReference>
<dbReference type="InterPro" id="IPR013656">
    <property type="entry name" value="PAS_4"/>
</dbReference>
<dbReference type="HOGENOM" id="CLU_000445_114_51_7"/>
<dbReference type="PROSITE" id="PS50110">
    <property type="entry name" value="RESPONSE_REGULATORY"/>
    <property type="match status" value="1"/>
</dbReference>
<dbReference type="InterPro" id="IPR011006">
    <property type="entry name" value="CheY-like_superfamily"/>
</dbReference>
<dbReference type="InterPro" id="IPR036890">
    <property type="entry name" value="HATPase_C_sf"/>
</dbReference>
<evidence type="ECO:0000313" key="9">
    <source>
        <dbReference type="EMBL" id="ABB39167.2"/>
    </source>
</evidence>
<dbReference type="KEGG" id="dde:Dde_2370"/>
<keyword evidence="9" id="KW-0808">Transferase</keyword>
<dbReference type="eggNOG" id="COG3852">
    <property type="taxonomic scope" value="Bacteria"/>
</dbReference>
<dbReference type="SMART" id="SM00387">
    <property type="entry name" value="HATPase_c"/>
    <property type="match status" value="1"/>
</dbReference>
<dbReference type="SMART" id="SM00448">
    <property type="entry name" value="REC"/>
    <property type="match status" value="1"/>
</dbReference>
<dbReference type="InterPro" id="IPR036097">
    <property type="entry name" value="HisK_dim/P_sf"/>
</dbReference>
<dbReference type="PROSITE" id="PS50113">
    <property type="entry name" value="PAC"/>
    <property type="match status" value="1"/>
</dbReference>
<dbReference type="InterPro" id="IPR005467">
    <property type="entry name" value="His_kinase_dom"/>
</dbReference>
<dbReference type="SMART" id="SM00091">
    <property type="entry name" value="PAS"/>
    <property type="match status" value="2"/>
</dbReference>
<dbReference type="EC" id="2.7.13.3" evidence="2"/>
<dbReference type="AlphaFoldDB" id="Q30YS9"/>
<dbReference type="CDD" id="cd00082">
    <property type="entry name" value="HisKA"/>
    <property type="match status" value="1"/>
</dbReference>
<dbReference type="STRING" id="207559.Dde_2370"/>
<gene>
    <name evidence="9" type="ordered locus">Dde_2370</name>
</gene>
<dbReference type="InterPro" id="IPR004358">
    <property type="entry name" value="Sig_transdc_His_kin-like_C"/>
</dbReference>
<evidence type="ECO:0000256" key="3">
    <source>
        <dbReference type="ARBA" id="ARBA00022553"/>
    </source>
</evidence>
<evidence type="ECO:0000256" key="1">
    <source>
        <dbReference type="ARBA" id="ARBA00000085"/>
    </source>
</evidence>
<dbReference type="SMART" id="SM00388">
    <property type="entry name" value="HisKA"/>
    <property type="match status" value="1"/>
</dbReference>
<dbReference type="Gene3D" id="1.10.287.130">
    <property type="match status" value="1"/>
</dbReference>
<feature type="domain" description="Response regulatory" evidence="6">
    <location>
        <begin position="644"/>
        <end position="760"/>
    </location>
</feature>
<evidence type="ECO:0000256" key="4">
    <source>
        <dbReference type="PROSITE-ProRule" id="PRU00169"/>
    </source>
</evidence>
<dbReference type="GO" id="GO:0000155">
    <property type="term" value="F:phosphorelay sensor kinase activity"/>
    <property type="evidence" value="ECO:0007669"/>
    <property type="project" value="InterPro"/>
</dbReference>
<dbReference type="InterPro" id="IPR000014">
    <property type="entry name" value="PAS"/>
</dbReference>
<reference evidence="9 10" key="1">
    <citation type="journal article" date="2011" name="J. Bacteriol.">
        <title>Complete genome sequence and updated annotation of Desulfovibrio alaskensis G20.</title>
        <authorList>
            <person name="Hauser L.J."/>
            <person name="Land M.L."/>
            <person name="Brown S.D."/>
            <person name="Larimer F."/>
            <person name="Keller K.L."/>
            <person name="Rapp-Giles B.J."/>
            <person name="Price M.N."/>
            <person name="Lin M."/>
            <person name="Bruce D.C."/>
            <person name="Detter J.C."/>
            <person name="Tapia R."/>
            <person name="Han C.S."/>
            <person name="Goodwin L.A."/>
            <person name="Cheng J.F."/>
            <person name="Pitluck S."/>
            <person name="Copeland A."/>
            <person name="Lucas S."/>
            <person name="Nolan M."/>
            <person name="Lapidus A.L."/>
            <person name="Palumbo A.V."/>
            <person name="Wall J.D."/>
        </authorList>
    </citation>
    <scope>NUCLEOTIDE SEQUENCE [LARGE SCALE GENOMIC DNA]</scope>
    <source>
        <strain evidence="10">ATCC BAA 1058 / DSM 17464 / G20</strain>
    </source>
</reference>
<dbReference type="EMBL" id="CP000112">
    <property type="protein sequence ID" value="ABB39167.2"/>
    <property type="molecule type" value="Genomic_DNA"/>
</dbReference>
<dbReference type="PROSITE" id="PS50109">
    <property type="entry name" value="HIS_KIN"/>
    <property type="match status" value="1"/>
</dbReference>
<feature type="modified residue" description="4-aspartylphosphate" evidence="4">
    <location>
        <position position="695"/>
    </location>
</feature>
<accession>Q30YS9</accession>
<dbReference type="Gene3D" id="3.30.450.20">
    <property type="entry name" value="PAS domain"/>
    <property type="match status" value="2"/>
</dbReference>
<dbReference type="PANTHER" id="PTHR43065:SF42">
    <property type="entry name" value="TWO-COMPONENT SENSOR PPRA"/>
    <property type="match status" value="1"/>
</dbReference>
<dbReference type="RefSeq" id="WP_011368243.1">
    <property type="nucleotide sequence ID" value="NC_007519.1"/>
</dbReference>
<dbReference type="SUPFAM" id="SSF55874">
    <property type="entry name" value="ATPase domain of HSP90 chaperone/DNA topoisomerase II/histidine kinase"/>
    <property type="match status" value="1"/>
</dbReference>
<organism evidence="9 10">
    <name type="scientific">Oleidesulfovibrio alaskensis (strain ATCC BAA-1058 / DSM 17464 / G20)</name>
    <name type="common">Desulfovibrio alaskensis</name>
    <dbReference type="NCBI Taxonomy" id="207559"/>
    <lineage>
        <taxon>Bacteria</taxon>
        <taxon>Pseudomonadati</taxon>
        <taxon>Thermodesulfobacteriota</taxon>
        <taxon>Desulfovibrionia</taxon>
        <taxon>Desulfovibrionales</taxon>
        <taxon>Desulfovibrionaceae</taxon>
        <taxon>Oleidesulfovibrio</taxon>
    </lineage>
</organism>
<evidence type="ECO:0000313" key="10">
    <source>
        <dbReference type="Proteomes" id="UP000002710"/>
    </source>
</evidence>
<dbReference type="InterPro" id="IPR001789">
    <property type="entry name" value="Sig_transdc_resp-reg_receiver"/>
</dbReference>
<dbReference type="PROSITE" id="PS50112">
    <property type="entry name" value="PAS"/>
    <property type="match status" value="1"/>
</dbReference>
<evidence type="ECO:0000256" key="2">
    <source>
        <dbReference type="ARBA" id="ARBA00012438"/>
    </source>
</evidence>
<dbReference type="Gene3D" id="3.30.565.10">
    <property type="entry name" value="Histidine kinase-like ATPase, C-terminal domain"/>
    <property type="match status" value="1"/>
</dbReference>
<dbReference type="Pfam" id="PF13426">
    <property type="entry name" value="PAS_9"/>
    <property type="match status" value="1"/>
</dbReference>
<dbReference type="Pfam" id="PF08448">
    <property type="entry name" value="PAS_4"/>
    <property type="match status" value="1"/>
</dbReference>
<evidence type="ECO:0000259" key="5">
    <source>
        <dbReference type="PROSITE" id="PS50109"/>
    </source>
</evidence>
<dbReference type="Pfam" id="PF02518">
    <property type="entry name" value="HATPase_c"/>
    <property type="match status" value="1"/>
</dbReference>
<dbReference type="PRINTS" id="PR00344">
    <property type="entry name" value="BCTRLSENSOR"/>
</dbReference>
<dbReference type="CDD" id="cd00130">
    <property type="entry name" value="PAS"/>
    <property type="match status" value="2"/>
</dbReference>
<feature type="domain" description="Histidine kinase" evidence="5">
    <location>
        <begin position="404"/>
        <end position="626"/>
    </location>
</feature>
<dbReference type="NCBIfam" id="TIGR00229">
    <property type="entry name" value="sensory_box"/>
    <property type="match status" value="2"/>
</dbReference>
<comment type="catalytic activity">
    <reaction evidence="1">
        <text>ATP + protein L-histidine = ADP + protein N-phospho-L-histidine.</text>
        <dbReference type="EC" id="2.7.13.3"/>
    </reaction>
</comment>
<keyword evidence="10" id="KW-1185">Reference proteome</keyword>
<feature type="domain" description="PAS" evidence="7">
    <location>
        <begin position="266"/>
        <end position="311"/>
    </location>
</feature>
<dbReference type="PANTHER" id="PTHR43065">
    <property type="entry name" value="SENSOR HISTIDINE KINASE"/>
    <property type="match status" value="1"/>
</dbReference>
<evidence type="ECO:0000259" key="8">
    <source>
        <dbReference type="PROSITE" id="PS50113"/>
    </source>
</evidence>
<dbReference type="InterPro" id="IPR003594">
    <property type="entry name" value="HATPase_dom"/>
</dbReference>
<feature type="domain" description="PAC" evidence="8">
    <location>
        <begin position="213"/>
        <end position="265"/>
    </location>
</feature>